<dbReference type="InterPro" id="IPR011663">
    <property type="entry name" value="UTRA"/>
</dbReference>
<dbReference type="SUPFAM" id="SSF64288">
    <property type="entry name" value="Chorismate lyase-like"/>
    <property type="match status" value="1"/>
</dbReference>
<name>A0ABV2KWA9_9BACI</name>
<dbReference type="InterPro" id="IPR050679">
    <property type="entry name" value="Bact_HTH_transcr_reg"/>
</dbReference>
<keyword evidence="6" id="KW-1185">Reference proteome</keyword>
<sequence>MDFQKQDGKPLYQQIASWMTDNIHNGRWKSGHQLPPEQELAEQVDTSRGTLRKAIKKLVKQGLLEQRQGHGTFVKQQKISYPFAQELVSFAEAMDMKGYAYETDVITQKMMQPTDWVQNHLEIGLYDLVYYIKRIRRVDNEPALIIENWIAADRCPGINRDDFDRNGLFKSIESYATSSISYGVRKFAAKALTGEEADLLQLSEGDPALYLDQQTYDAEDIPLECSRIVLRSDQYEVTSVLYR</sequence>
<dbReference type="InterPro" id="IPR036388">
    <property type="entry name" value="WH-like_DNA-bd_sf"/>
</dbReference>
<reference evidence="5 6" key="1">
    <citation type="submission" date="2024-06" db="EMBL/GenBank/DDBJ databases">
        <title>Genomic Encyclopedia of Type Strains, Phase IV (KMG-IV): sequencing the most valuable type-strain genomes for metagenomic binning, comparative biology and taxonomic classification.</title>
        <authorList>
            <person name="Goeker M."/>
        </authorList>
    </citation>
    <scope>NUCLEOTIDE SEQUENCE [LARGE SCALE GENOMIC DNA]</scope>
    <source>
        <strain evidence="5 6">DSM 23520</strain>
    </source>
</reference>
<keyword evidence="2 5" id="KW-0238">DNA-binding</keyword>
<dbReference type="RefSeq" id="WP_354219459.1">
    <property type="nucleotide sequence ID" value="NZ_JBEPMX010000003.1"/>
</dbReference>
<dbReference type="Pfam" id="PF00392">
    <property type="entry name" value="GntR"/>
    <property type="match status" value="1"/>
</dbReference>
<dbReference type="PRINTS" id="PR00035">
    <property type="entry name" value="HTHGNTR"/>
</dbReference>
<keyword evidence="1" id="KW-0805">Transcription regulation</keyword>
<dbReference type="GO" id="GO:0003677">
    <property type="term" value="F:DNA binding"/>
    <property type="evidence" value="ECO:0007669"/>
    <property type="project" value="UniProtKB-KW"/>
</dbReference>
<proteinExistence type="predicted"/>
<accession>A0ABV2KWA9</accession>
<dbReference type="SMART" id="SM00866">
    <property type="entry name" value="UTRA"/>
    <property type="match status" value="1"/>
</dbReference>
<comment type="caution">
    <text evidence="5">The sequence shown here is derived from an EMBL/GenBank/DDBJ whole genome shotgun (WGS) entry which is preliminary data.</text>
</comment>
<protein>
    <submittedName>
        <fullName evidence="5">DNA-binding GntR family transcriptional regulator</fullName>
    </submittedName>
</protein>
<gene>
    <name evidence="5" type="ORF">ABID56_000946</name>
</gene>
<dbReference type="PANTHER" id="PTHR44846">
    <property type="entry name" value="MANNOSYL-D-GLYCERATE TRANSPORT/METABOLISM SYSTEM REPRESSOR MNGR-RELATED"/>
    <property type="match status" value="1"/>
</dbReference>
<dbReference type="EMBL" id="JBEPMX010000003">
    <property type="protein sequence ID" value="MET3682856.1"/>
    <property type="molecule type" value="Genomic_DNA"/>
</dbReference>
<dbReference type="Proteomes" id="UP001549167">
    <property type="component" value="Unassembled WGS sequence"/>
</dbReference>
<keyword evidence="3" id="KW-0804">Transcription</keyword>
<dbReference type="CDD" id="cd07377">
    <property type="entry name" value="WHTH_GntR"/>
    <property type="match status" value="1"/>
</dbReference>
<dbReference type="SMART" id="SM00345">
    <property type="entry name" value="HTH_GNTR"/>
    <property type="match status" value="1"/>
</dbReference>
<dbReference type="InterPro" id="IPR028978">
    <property type="entry name" value="Chorismate_lyase_/UTRA_dom_sf"/>
</dbReference>
<dbReference type="InterPro" id="IPR000524">
    <property type="entry name" value="Tscrpt_reg_HTH_GntR"/>
</dbReference>
<evidence type="ECO:0000313" key="5">
    <source>
        <dbReference type="EMBL" id="MET3682856.1"/>
    </source>
</evidence>
<evidence type="ECO:0000256" key="3">
    <source>
        <dbReference type="ARBA" id="ARBA00023163"/>
    </source>
</evidence>
<dbReference type="SUPFAM" id="SSF46785">
    <property type="entry name" value="Winged helix' DNA-binding domain"/>
    <property type="match status" value="1"/>
</dbReference>
<dbReference type="InterPro" id="IPR036390">
    <property type="entry name" value="WH_DNA-bd_sf"/>
</dbReference>
<evidence type="ECO:0000259" key="4">
    <source>
        <dbReference type="PROSITE" id="PS50949"/>
    </source>
</evidence>
<evidence type="ECO:0000256" key="1">
    <source>
        <dbReference type="ARBA" id="ARBA00023015"/>
    </source>
</evidence>
<dbReference type="PROSITE" id="PS50949">
    <property type="entry name" value="HTH_GNTR"/>
    <property type="match status" value="1"/>
</dbReference>
<dbReference type="Pfam" id="PF07702">
    <property type="entry name" value="UTRA"/>
    <property type="match status" value="1"/>
</dbReference>
<feature type="domain" description="HTH gntR-type" evidence="4">
    <location>
        <begin position="9"/>
        <end position="77"/>
    </location>
</feature>
<dbReference type="Gene3D" id="1.10.10.10">
    <property type="entry name" value="Winged helix-like DNA-binding domain superfamily/Winged helix DNA-binding domain"/>
    <property type="match status" value="1"/>
</dbReference>
<evidence type="ECO:0000313" key="6">
    <source>
        <dbReference type="Proteomes" id="UP001549167"/>
    </source>
</evidence>
<evidence type="ECO:0000256" key="2">
    <source>
        <dbReference type="ARBA" id="ARBA00023125"/>
    </source>
</evidence>
<organism evidence="5 6">
    <name type="scientific">Alkalibacillus flavidus</name>
    <dbReference type="NCBI Taxonomy" id="546021"/>
    <lineage>
        <taxon>Bacteria</taxon>
        <taxon>Bacillati</taxon>
        <taxon>Bacillota</taxon>
        <taxon>Bacilli</taxon>
        <taxon>Bacillales</taxon>
        <taxon>Bacillaceae</taxon>
        <taxon>Alkalibacillus</taxon>
    </lineage>
</organism>
<dbReference type="PANTHER" id="PTHR44846:SF1">
    <property type="entry name" value="MANNOSYL-D-GLYCERATE TRANSPORT_METABOLISM SYSTEM REPRESSOR MNGR-RELATED"/>
    <property type="match status" value="1"/>
</dbReference>
<dbReference type="Gene3D" id="3.40.1410.10">
    <property type="entry name" value="Chorismate lyase-like"/>
    <property type="match status" value="1"/>
</dbReference>